<comment type="similarity">
    <text evidence="5">Belongs to the zinc-containing alcohol dehydrogenase family.</text>
</comment>
<keyword evidence="4" id="KW-0560">Oxidoreductase</keyword>
<dbReference type="InterPro" id="IPR019734">
    <property type="entry name" value="TPR_rpt"/>
</dbReference>
<keyword evidence="10" id="KW-1185">Reference proteome</keyword>
<feature type="compositionally biased region" description="Polar residues" evidence="6">
    <location>
        <begin position="891"/>
        <end position="901"/>
    </location>
</feature>
<dbReference type="Proteomes" id="UP000815677">
    <property type="component" value="Unassembled WGS sequence"/>
</dbReference>
<dbReference type="InterPro" id="IPR029752">
    <property type="entry name" value="D-isomer_DH_CS1"/>
</dbReference>
<name>A0ABQ0L8M0_MYCCL</name>
<dbReference type="InterPro" id="IPR013149">
    <property type="entry name" value="ADH-like_C"/>
</dbReference>
<sequence length="1360" mass="152192">MSVEATVYKGSASDGIIEAKTTFDAPTGTRVLVQVTHSGICGTDMHYEHADMVLGHEGVGVVKQIGPAVTTLAVGDVVGWGYINKTCGTCEWCLKGLDNVCRGQTEIYGFTNFHQGSFGSHAIWDESWLFKIPAGIAPEHAAPLMCGGATVFEIIDAYNIRPTDRVGVVGLGGLGHLAVQFLSKTGADVVVFSGTNQKREEALALGANEFYATKGVEKFENVKPLNHLIVTTNTLPDWKPFFGILQPKAIIYPLTVSFGDIIVPATPLMMNGARIQGSPVASRSSMRKMLEFAERHKVYPIIEKFKLDKNGVEAGMQKLREGHVRYRAVLVAGSRDEQPMNERDQRTQQLDAHQRDLRMSFATTFEQGLPELLDEEEEEDPSSSSESSPDASEEESDNEAPEKDESNAELLIEGEFDRLVDNIKLQQGPSTGLLSKEWDFNIQDQEAQFRDDLRAASGVGKRRNKGKGRAPGPVLSYEVKSLLGDGNQAYVDGNISETIRIMLEVIRIEPRAASPWSVLAQCHEDMGQHQQALQLRIMAAHLRHDEEEWERLAQQSKELGYTRQAIYCLGKLVSLDPTNINAQWDRALLSRELGDYKTTRNAFLNILKLYPHDLTVLGELRTILIELSDLETCMTLFTAAFQHYQGVYPSGHGPHPTTQEDVPGGGFGYLEILVLADLLNTTGAYGRAVDVIRQGVRWLQGRSLQRYWDICDDDREYDVPETPRIIENGPQPGCFPLDINVRHRLLIARIKMGELEEAKLHAATLLSEDILDYAPLFVEVADAYFEREQYAEARPIYETLGAETTTSSLYILLQTAACLRMLNELRESAEVYEYIRGVEPTDNEAKLKLAEIYEILNEPRKALELVYEVIDSRKRNPGDTRTPETREPSPSDAQAHSASLFTESAAAEKATTSRSTKSRMSTEALKQFELEMESETIKGQQRLIELYPSIRKDEEPNEAEREWLILAEKLVEAFRETRQLFSTSRTAFRGMFPHTGKRPKNSEADQLRLASRLQLELESGRTLTRNVTDIFRGLHFQQWLQLFFQYAFLLTVRGQFALADELLKHILLAVPFRSLEMQTSIRIALITCAITAKEAPVIVDQCRKIFGAYQFNNEGLRIFLAVMSSGLHTTDAFISSPLQKAIARDMRLAHVAATNPEQIRWFSHSKRFGTTNSSKADDDDDAQADDAGAAASSNSGTLPEVAKQLNPVIITLYGQMCVAAKSYQSAIYYLLQAYELCPQDPVICISLAVASLGRAMQRQSDNRHHLVTQAMAMLTQYRHLRTEAENGLGEIDFNFGRAFHQLGLFTHAAKHYTRVLEQAENIESRYNTVAQEAAYNLAFIYVTTGATALAKQIYRRWLSI</sequence>
<dbReference type="PROSITE" id="PS00065">
    <property type="entry name" value="D_2_HYDROXYACID_DH_1"/>
    <property type="match status" value="1"/>
</dbReference>
<dbReference type="PANTHER" id="PTHR23082:SF0">
    <property type="entry name" value="GENERAL TRANSCRIPTION FACTOR 3C POLYPEPTIDE 3"/>
    <property type="match status" value="1"/>
</dbReference>
<dbReference type="InterPro" id="IPR036291">
    <property type="entry name" value="NAD(P)-bd_dom_sf"/>
</dbReference>
<feature type="compositionally biased region" description="Basic and acidic residues" evidence="6">
    <location>
        <begin position="334"/>
        <end position="351"/>
    </location>
</feature>
<feature type="domain" description="Alcohol dehydrogenase-like N-terminal" evidence="8">
    <location>
        <begin position="30"/>
        <end position="133"/>
    </location>
</feature>
<comment type="cofactor">
    <cofactor evidence="1 5">
        <name>Zn(2+)</name>
        <dbReference type="ChEBI" id="CHEBI:29105"/>
    </cofactor>
</comment>
<evidence type="ECO:0000313" key="10">
    <source>
        <dbReference type="Proteomes" id="UP000815677"/>
    </source>
</evidence>
<dbReference type="InterPro" id="IPR002328">
    <property type="entry name" value="ADH_Zn_CS"/>
</dbReference>
<feature type="compositionally biased region" description="Basic and acidic residues" evidence="6">
    <location>
        <begin position="874"/>
        <end position="889"/>
    </location>
</feature>
<dbReference type="Pfam" id="PF00107">
    <property type="entry name" value="ADH_zinc_N"/>
    <property type="match status" value="1"/>
</dbReference>
<dbReference type="InterPro" id="IPR039340">
    <property type="entry name" value="Tfc4/TFIIIC-102/Sfc4"/>
</dbReference>
<organism evidence="9 10">
    <name type="scientific">Mycena chlorophos</name>
    <name type="common">Agaric fungus</name>
    <name type="synonym">Agaricus chlorophos</name>
    <dbReference type="NCBI Taxonomy" id="658473"/>
    <lineage>
        <taxon>Eukaryota</taxon>
        <taxon>Fungi</taxon>
        <taxon>Dikarya</taxon>
        <taxon>Basidiomycota</taxon>
        <taxon>Agaricomycotina</taxon>
        <taxon>Agaricomycetes</taxon>
        <taxon>Agaricomycetidae</taxon>
        <taxon>Agaricales</taxon>
        <taxon>Marasmiineae</taxon>
        <taxon>Mycenaceae</taxon>
        <taxon>Mycena</taxon>
    </lineage>
</organism>
<gene>
    <name evidence="9" type="ORF">MCHLO_04366</name>
</gene>
<dbReference type="PROSITE" id="PS00059">
    <property type="entry name" value="ADH_ZINC"/>
    <property type="match status" value="1"/>
</dbReference>
<feature type="region of interest" description="Disordered" evidence="6">
    <location>
        <begin position="874"/>
        <end position="921"/>
    </location>
</feature>
<feature type="region of interest" description="Disordered" evidence="6">
    <location>
        <begin position="332"/>
        <end position="351"/>
    </location>
</feature>
<protein>
    <recommendedName>
        <fullName evidence="11">Enoyl reductase (ER) domain-containing protein</fullName>
    </recommendedName>
</protein>
<evidence type="ECO:0000256" key="1">
    <source>
        <dbReference type="ARBA" id="ARBA00001947"/>
    </source>
</evidence>
<feature type="region of interest" description="Disordered" evidence="6">
    <location>
        <begin position="1172"/>
        <end position="1196"/>
    </location>
</feature>
<dbReference type="InterPro" id="IPR013154">
    <property type="entry name" value="ADH-like_N"/>
</dbReference>
<keyword evidence="2 5" id="KW-0479">Metal-binding</keyword>
<dbReference type="SUPFAM" id="SSF48452">
    <property type="entry name" value="TPR-like"/>
    <property type="match status" value="3"/>
</dbReference>
<dbReference type="Gene3D" id="3.90.180.10">
    <property type="entry name" value="Medium-chain alcohol dehydrogenases, catalytic domain"/>
    <property type="match status" value="1"/>
</dbReference>
<feature type="compositionally biased region" description="Low complexity" evidence="6">
    <location>
        <begin position="902"/>
        <end position="919"/>
    </location>
</feature>
<dbReference type="Gene3D" id="1.25.40.10">
    <property type="entry name" value="Tetratricopeptide repeat domain"/>
    <property type="match status" value="3"/>
</dbReference>
<dbReference type="SUPFAM" id="SSF50129">
    <property type="entry name" value="GroES-like"/>
    <property type="match status" value="1"/>
</dbReference>
<dbReference type="Pfam" id="PF08240">
    <property type="entry name" value="ADH_N"/>
    <property type="match status" value="1"/>
</dbReference>
<proteinExistence type="inferred from homology"/>
<evidence type="ECO:0000256" key="6">
    <source>
        <dbReference type="SAM" id="MobiDB-lite"/>
    </source>
</evidence>
<reference evidence="9" key="1">
    <citation type="submission" date="2014-09" db="EMBL/GenBank/DDBJ databases">
        <title>Genome sequence of the luminous mushroom Mycena chlorophos for searching fungal bioluminescence genes.</title>
        <authorList>
            <person name="Tanaka Y."/>
            <person name="Kasuga D."/>
            <person name="Oba Y."/>
            <person name="Hase S."/>
            <person name="Sato K."/>
            <person name="Oba Y."/>
            <person name="Sakakibara Y."/>
        </authorList>
    </citation>
    <scope>NUCLEOTIDE SEQUENCE</scope>
</reference>
<dbReference type="EMBL" id="DF842913">
    <property type="protein sequence ID" value="GAT46867.1"/>
    <property type="molecule type" value="Genomic_DNA"/>
</dbReference>
<feature type="region of interest" description="Disordered" evidence="6">
    <location>
        <begin position="373"/>
        <end position="406"/>
    </location>
</feature>
<dbReference type="InterPro" id="IPR011990">
    <property type="entry name" value="TPR-like_helical_dom_sf"/>
</dbReference>
<evidence type="ECO:0000256" key="2">
    <source>
        <dbReference type="ARBA" id="ARBA00022723"/>
    </source>
</evidence>
<evidence type="ECO:0000256" key="3">
    <source>
        <dbReference type="ARBA" id="ARBA00022833"/>
    </source>
</evidence>
<evidence type="ECO:0000259" key="7">
    <source>
        <dbReference type="Pfam" id="PF00107"/>
    </source>
</evidence>
<evidence type="ECO:0000313" key="9">
    <source>
        <dbReference type="EMBL" id="GAT46867.1"/>
    </source>
</evidence>
<dbReference type="CDD" id="cd05283">
    <property type="entry name" value="CAD1"/>
    <property type="match status" value="1"/>
</dbReference>
<evidence type="ECO:0000256" key="5">
    <source>
        <dbReference type="RuleBase" id="RU361277"/>
    </source>
</evidence>
<evidence type="ECO:0000256" key="4">
    <source>
        <dbReference type="ARBA" id="ARBA00023002"/>
    </source>
</evidence>
<evidence type="ECO:0008006" key="11">
    <source>
        <dbReference type="Google" id="ProtNLM"/>
    </source>
</evidence>
<evidence type="ECO:0000259" key="8">
    <source>
        <dbReference type="Pfam" id="PF08240"/>
    </source>
</evidence>
<dbReference type="InterPro" id="IPR011032">
    <property type="entry name" value="GroES-like_sf"/>
</dbReference>
<keyword evidence="3 5" id="KW-0862">Zinc</keyword>
<dbReference type="SUPFAM" id="SSF51735">
    <property type="entry name" value="NAD(P)-binding Rossmann-fold domains"/>
    <property type="match status" value="1"/>
</dbReference>
<dbReference type="InterPro" id="IPR047109">
    <property type="entry name" value="CAD-like"/>
</dbReference>
<feature type="domain" description="Alcohol dehydrogenase-like C-terminal" evidence="7">
    <location>
        <begin position="173"/>
        <end position="294"/>
    </location>
</feature>
<dbReference type="Gene3D" id="3.40.50.720">
    <property type="entry name" value="NAD(P)-binding Rossmann-like Domain"/>
    <property type="match status" value="1"/>
</dbReference>
<dbReference type="PANTHER" id="PTHR23082">
    <property type="entry name" value="TRANSCRIPTION INITIATION FACTOR IIIC TFIIIC , POLYPEPTIDE 3-RELATED"/>
    <property type="match status" value="1"/>
</dbReference>
<dbReference type="SMART" id="SM00028">
    <property type="entry name" value="TPR"/>
    <property type="match status" value="5"/>
</dbReference>
<accession>A0ABQ0L8M0</accession>